<evidence type="ECO:0000256" key="6">
    <source>
        <dbReference type="ARBA" id="ARBA00022605"/>
    </source>
</evidence>
<feature type="domain" description="Homoserine dehydrogenase catalytic" evidence="16">
    <location>
        <begin position="159"/>
        <end position="336"/>
    </location>
</feature>
<evidence type="ECO:0000313" key="18">
    <source>
        <dbReference type="EMBL" id="MBM7590979.1"/>
    </source>
</evidence>
<sequence length="343" mass="36311">MREIKIVITGFGTVGYRTAKLLLERAERYRSLYQTNVRLIAVCGSTSGLYDPDGLNWDRLQPLTKQAGGVSGDPAAASQFTGASFVAAAGADVLIEAGPTNLQDGGAAARYMRAALQGGMHVIALSKGALVTDYPGLSRLAAEHGGVLKISGATAAALPTIDLLQYNLAGCRVHELTGIFTGTANYILSRMVGEGAELGEAVSDAQRKGIAEPDPRYDIDGWDTACKLTILANAGFQANIRLSQVERSGIGQITPEQIKQWRESGVVPKLTGRLRFADDKVQAEVGLSLYPLDHPLARVNGTKKAILVKTEEMGELFVAGGKSDPGAAAAAALKDLEHLLQRR</sequence>
<evidence type="ECO:0000259" key="16">
    <source>
        <dbReference type="Pfam" id="PF00742"/>
    </source>
</evidence>
<dbReference type="GO" id="GO:0009088">
    <property type="term" value="P:threonine biosynthetic process"/>
    <property type="evidence" value="ECO:0007669"/>
    <property type="project" value="UniProtKB-KW"/>
</dbReference>
<evidence type="ECO:0000256" key="7">
    <source>
        <dbReference type="ARBA" id="ARBA00022697"/>
    </source>
</evidence>
<dbReference type="AlphaFoldDB" id="A0A938XZB8"/>
<dbReference type="PANTHER" id="PTHR43331:SF1">
    <property type="entry name" value="HOMOSERINE DEHYDROGENASE"/>
    <property type="match status" value="1"/>
</dbReference>
<dbReference type="Gene3D" id="3.40.50.720">
    <property type="entry name" value="NAD(P)-binding Rossmann-like Domain"/>
    <property type="match status" value="1"/>
</dbReference>
<feature type="active site" description="Proton donor" evidence="12">
    <location>
        <position position="227"/>
    </location>
</feature>
<dbReference type="GO" id="GO:0004412">
    <property type="term" value="F:homoserine dehydrogenase activity"/>
    <property type="evidence" value="ECO:0007669"/>
    <property type="project" value="UniProtKB-EC"/>
</dbReference>
<organism evidence="18 19">
    <name type="scientific">Brevibacillus fulvus</name>
    <dbReference type="NCBI Taxonomy" id="1125967"/>
    <lineage>
        <taxon>Bacteria</taxon>
        <taxon>Bacillati</taxon>
        <taxon>Bacillota</taxon>
        <taxon>Bacilli</taxon>
        <taxon>Bacillales</taxon>
        <taxon>Paenibacillaceae</taxon>
        <taxon>Brevibacillus</taxon>
    </lineage>
</organism>
<keyword evidence="9" id="KW-0915">Sodium</keyword>
<dbReference type="GO" id="GO:0050661">
    <property type="term" value="F:NADP binding"/>
    <property type="evidence" value="ECO:0007669"/>
    <property type="project" value="InterPro"/>
</dbReference>
<evidence type="ECO:0000256" key="10">
    <source>
        <dbReference type="ARBA" id="ARBA00023167"/>
    </source>
</evidence>
<dbReference type="GO" id="GO:0009086">
    <property type="term" value="P:methionine biosynthetic process"/>
    <property type="evidence" value="ECO:0007669"/>
    <property type="project" value="UniProtKB-KW"/>
</dbReference>
<evidence type="ECO:0000259" key="17">
    <source>
        <dbReference type="Pfam" id="PF03447"/>
    </source>
</evidence>
<name>A0A938XZB8_9BACL</name>
<comment type="caution">
    <text evidence="18">The sequence shown here is derived from an EMBL/GenBank/DDBJ whole genome shotgun (WGS) entry which is preliminary data.</text>
</comment>
<dbReference type="InterPro" id="IPR001342">
    <property type="entry name" value="HDH_cat"/>
</dbReference>
<keyword evidence="13 14" id="KW-0521">NADP</keyword>
<evidence type="ECO:0000256" key="11">
    <source>
        <dbReference type="ARBA" id="ARBA00048841"/>
    </source>
</evidence>
<reference evidence="18" key="1">
    <citation type="submission" date="2021-01" db="EMBL/GenBank/DDBJ databases">
        <title>Genomic Encyclopedia of Type Strains, Phase IV (KMG-IV): sequencing the most valuable type-strain genomes for metagenomic binning, comparative biology and taxonomic classification.</title>
        <authorList>
            <person name="Goeker M."/>
        </authorList>
    </citation>
    <scope>NUCLEOTIDE SEQUENCE</scope>
    <source>
        <strain evidence="18">DSM 25523</strain>
    </source>
</reference>
<dbReference type="InterPro" id="IPR019811">
    <property type="entry name" value="HDH_CS"/>
</dbReference>
<dbReference type="EMBL" id="JAFBEB010000008">
    <property type="protein sequence ID" value="MBM7590979.1"/>
    <property type="molecule type" value="Genomic_DNA"/>
</dbReference>
<keyword evidence="6 14" id="KW-0028">Amino-acid biosynthesis</keyword>
<keyword evidence="19" id="KW-1185">Reference proteome</keyword>
<dbReference type="InterPro" id="IPR005106">
    <property type="entry name" value="Asp/hSer_DH_NAD-bd"/>
</dbReference>
<comment type="similarity">
    <text evidence="3 15">Belongs to the homoserine dehydrogenase family.</text>
</comment>
<dbReference type="InterPro" id="IPR022697">
    <property type="entry name" value="HDH_short"/>
</dbReference>
<dbReference type="SUPFAM" id="SSF55347">
    <property type="entry name" value="Glyceraldehyde-3-phosphate dehydrogenase-like, C-terminal domain"/>
    <property type="match status" value="1"/>
</dbReference>
<comment type="catalytic activity">
    <reaction evidence="11">
        <text>L-homoserine + NADP(+) = L-aspartate 4-semialdehyde + NADPH + H(+)</text>
        <dbReference type="Rhea" id="RHEA:15761"/>
        <dbReference type="ChEBI" id="CHEBI:15378"/>
        <dbReference type="ChEBI" id="CHEBI:57476"/>
        <dbReference type="ChEBI" id="CHEBI:57783"/>
        <dbReference type="ChEBI" id="CHEBI:58349"/>
        <dbReference type="ChEBI" id="CHEBI:537519"/>
        <dbReference type="EC" id="1.1.1.3"/>
    </reaction>
    <physiologicalReaction direction="right-to-left" evidence="11">
        <dbReference type="Rhea" id="RHEA:15763"/>
    </physiologicalReaction>
</comment>
<evidence type="ECO:0000256" key="13">
    <source>
        <dbReference type="PIRSR" id="PIRSR036497-2"/>
    </source>
</evidence>
<proteinExistence type="inferred from homology"/>
<dbReference type="FunFam" id="3.30.360.10:FF:000005">
    <property type="entry name" value="Homoserine dehydrogenase"/>
    <property type="match status" value="1"/>
</dbReference>
<dbReference type="Pfam" id="PF03447">
    <property type="entry name" value="NAD_binding_3"/>
    <property type="match status" value="1"/>
</dbReference>
<comment type="pathway">
    <text evidence="2 14">Amino-acid biosynthesis; L-methionine biosynthesis via de novo pathway; L-homoserine from L-aspartate: step 3/3.</text>
</comment>
<keyword evidence="7 14" id="KW-0791">Threonine biosynthesis</keyword>
<evidence type="ECO:0000256" key="8">
    <source>
        <dbReference type="ARBA" id="ARBA00023002"/>
    </source>
</evidence>
<keyword evidence="8 14" id="KW-0560">Oxidoreductase</keyword>
<feature type="binding site" evidence="13">
    <location>
        <begin position="10"/>
        <end position="15"/>
    </location>
    <ligand>
        <name>NADP(+)</name>
        <dbReference type="ChEBI" id="CHEBI:58349"/>
    </ligand>
</feature>
<dbReference type="PROSITE" id="PS01042">
    <property type="entry name" value="HOMOSER_DHGENASE"/>
    <property type="match status" value="1"/>
</dbReference>
<dbReference type="Pfam" id="PF00742">
    <property type="entry name" value="Homoserine_dh"/>
    <property type="match status" value="1"/>
</dbReference>
<feature type="binding site" evidence="13">
    <location>
        <position position="212"/>
    </location>
    <ligand>
        <name>L-homoserine</name>
        <dbReference type="ChEBI" id="CHEBI:57476"/>
    </ligand>
</feature>
<evidence type="ECO:0000256" key="14">
    <source>
        <dbReference type="RuleBase" id="RU000579"/>
    </source>
</evidence>
<evidence type="ECO:0000256" key="4">
    <source>
        <dbReference type="ARBA" id="ARBA00013213"/>
    </source>
</evidence>
<feature type="binding site" evidence="13">
    <location>
        <position position="127"/>
    </location>
    <ligand>
        <name>NADPH</name>
        <dbReference type="ChEBI" id="CHEBI:57783"/>
    </ligand>
</feature>
<dbReference type="SUPFAM" id="SSF51735">
    <property type="entry name" value="NAD(P)-binding Rossmann-fold domains"/>
    <property type="match status" value="1"/>
</dbReference>
<evidence type="ECO:0000256" key="1">
    <source>
        <dbReference type="ARBA" id="ARBA00005056"/>
    </source>
</evidence>
<dbReference type="Proteomes" id="UP000717624">
    <property type="component" value="Unassembled WGS sequence"/>
</dbReference>
<evidence type="ECO:0000256" key="9">
    <source>
        <dbReference type="ARBA" id="ARBA00023053"/>
    </source>
</evidence>
<evidence type="ECO:0000256" key="3">
    <source>
        <dbReference type="ARBA" id="ARBA00006753"/>
    </source>
</evidence>
<accession>A0A938XZB8</accession>
<evidence type="ECO:0000256" key="2">
    <source>
        <dbReference type="ARBA" id="ARBA00005062"/>
    </source>
</evidence>
<evidence type="ECO:0000256" key="12">
    <source>
        <dbReference type="PIRSR" id="PIRSR036497-1"/>
    </source>
</evidence>
<evidence type="ECO:0000256" key="5">
    <source>
        <dbReference type="ARBA" id="ARBA00013376"/>
    </source>
</evidence>
<protein>
    <recommendedName>
        <fullName evidence="5 14">Homoserine dehydrogenase</fullName>
        <ecNumber evidence="4 14">1.1.1.3</ecNumber>
    </recommendedName>
</protein>
<dbReference type="Gene3D" id="3.30.360.10">
    <property type="entry name" value="Dihydrodipicolinate Reductase, domain 2"/>
    <property type="match status" value="1"/>
</dbReference>
<gene>
    <name evidence="18" type="ORF">JOD01_002591</name>
</gene>
<dbReference type="PIRSF" id="PIRSF036497">
    <property type="entry name" value="HDH_short"/>
    <property type="match status" value="1"/>
</dbReference>
<feature type="domain" description="Aspartate/homoserine dehydrogenase NAD-binding" evidence="17">
    <location>
        <begin position="10"/>
        <end position="145"/>
    </location>
</feature>
<dbReference type="EC" id="1.1.1.3" evidence="4 14"/>
<dbReference type="RefSeq" id="WP_204518713.1">
    <property type="nucleotide sequence ID" value="NZ_BAABIN010000005.1"/>
</dbReference>
<comment type="pathway">
    <text evidence="1 14">Amino-acid biosynthesis; L-threonine biosynthesis; L-threonine from L-aspartate: step 3/5.</text>
</comment>
<keyword evidence="10 14" id="KW-0486">Methionine biosynthesis</keyword>
<dbReference type="PANTHER" id="PTHR43331">
    <property type="entry name" value="HOMOSERINE DEHYDROGENASE"/>
    <property type="match status" value="1"/>
</dbReference>
<evidence type="ECO:0000256" key="15">
    <source>
        <dbReference type="RuleBase" id="RU004171"/>
    </source>
</evidence>
<evidence type="ECO:0000313" key="19">
    <source>
        <dbReference type="Proteomes" id="UP000717624"/>
    </source>
</evidence>
<dbReference type="InterPro" id="IPR036291">
    <property type="entry name" value="NAD(P)-bd_dom_sf"/>
</dbReference>